<keyword evidence="4" id="KW-1185">Reference proteome</keyword>
<evidence type="ECO:0000313" key="4">
    <source>
        <dbReference type="Proteomes" id="UP000472267"/>
    </source>
</evidence>
<organism evidence="3 4">
    <name type="scientific">Salarias fasciatus</name>
    <name type="common">Jewelled blenny</name>
    <name type="synonym">Blennius fasciatus</name>
    <dbReference type="NCBI Taxonomy" id="181472"/>
    <lineage>
        <taxon>Eukaryota</taxon>
        <taxon>Metazoa</taxon>
        <taxon>Chordata</taxon>
        <taxon>Craniata</taxon>
        <taxon>Vertebrata</taxon>
        <taxon>Euteleostomi</taxon>
        <taxon>Actinopterygii</taxon>
        <taxon>Neopterygii</taxon>
        <taxon>Teleostei</taxon>
        <taxon>Neoteleostei</taxon>
        <taxon>Acanthomorphata</taxon>
        <taxon>Ovalentaria</taxon>
        <taxon>Blenniimorphae</taxon>
        <taxon>Blenniiformes</taxon>
        <taxon>Blennioidei</taxon>
        <taxon>Blenniidae</taxon>
        <taxon>Salariinae</taxon>
        <taxon>Salarias</taxon>
    </lineage>
</organism>
<dbReference type="AlphaFoldDB" id="A0A672HRJ1"/>
<dbReference type="PROSITE" id="PS51034">
    <property type="entry name" value="ZP_2"/>
    <property type="match status" value="1"/>
</dbReference>
<keyword evidence="1" id="KW-1015">Disulfide bond</keyword>
<accession>A0A672HRJ1</accession>
<dbReference type="InterPro" id="IPR042235">
    <property type="entry name" value="ZP-C_dom"/>
</dbReference>
<dbReference type="InterPro" id="IPR055355">
    <property type="entry name" value="ZP-C"/>
</dbReference>
<dbReference type="Proteomes" id="UP000472267">
    <property type="component" value="Chromosome 18"/>
</dbReference>
<evidence type="ECO:0000313" key="3">
    <source>
        <dbReference type="Ensembl" id="ENSSFAP00005031873.1"/>
    </source>
</evidence>
<dbReference type="FunFam" id="2.60.40.4100:FF:000002">
    <property type="entry name" value="Zona pellucida sperm-binding protein 3"/>
    <property type="match status" value="1"/>
</dbReference>
<evidence type="ECO:0000256" key="1">
    <source>
        <dbReference type="ARBA" id="ARBA00023157"/>
    </source>
</evidence>
<sequence>MYFTELSYKPSSDPQASPESYLIVCEYDRWVFTLNSLSSLCVRLLQIPLTPLWSLADFSGPAESTSFPLGSIIPIMASVEQGSHQPLLLLLEECEASTTPDLRPGSSLYTIISNKGCLVDSKESRSRFEPRENSSEIKLSLQAFRFALGEEVFIHCTLVAWDPNGLDKTKKACHYVKDQGWNLLDNPSYNSLCDCCGSTCKSRKIRSLESGIYHDTVPGVV</sequence>
<evidence type="ECO:0000259" key="2">
    <source>
        <dbReference type="PROSITE" id="PS51034"/>
    </source>
</evidence>
<dbReference type="Gene3D" id="2.60.40.4100">
    <property type="entry name" value="Zona pellucida, ZP-C domain"/>
    <property type="match status" value="1"/>
</dbReference>
<dbReference type="GO" id="GO:2000344">
    <property type="term" value="P:positive regulation of acrosome reaction"/>
    <property type="evidence" value="ECO:0007669"/>
    <property type="project" value="TreeGrafter"/>
</dbReference>
<reference evidence="3" key="2">
    <citation type="submission" date="2025-08" db="UniProtKB">
        <authorList>
            <consortium name="Ensembl"/>
        </authorList>
    </citation>
    <scope>IDENTIFICATION</scope>
</reference>
<dbReference type="PANTHER" id="PTHR11576">
    <property type="entry name" value="ZONA PELLUCIDA SPERM-BINDING PROTEIN 3"/>
    <property type="match status" value="1"/>
</dbReference>
<reference evidence="3" key="3">
    <citation type="submission" date="2025-09" db="UniProtKB">
        <authorList>
            <consortium name="Ensembl"/>
        </authorList>
    </citation>
    <scope>IDENTIFICATION</scope>
</reference>
<dbReference type="GO" id="GO:0032190">
    <property type="term" value="F:acrosin binding"/>
    <property type="evidence" value="ECO:0007669"/>
    <property type="project" value="TreeGrafter"/>
</dbReference>
<dbReference type="GO" id="GO:0007339">
    <property type="term" value="P:binding of sperm to zona pellucida"/>
    <property type="evidence" value="ECO:0007669"/>
    <property type="project" value="TreeGrafter"/>
</dbReference>
<dbReference type="GO" id="GO:0031012">
    <property type="term" value="C:extracellular matrix"/>
    <property type="evidence" value="ECO:0007669"/>
    <property type="project" value="TreeGrafter"/>
</dbReference>
<reference evidence="3" key="1">
    <citation type="submission" date="2019-06" db="EMBL/GenBank/DDBJ databases">
        <authorList>
            <consortium name="Wellcome Sanger Institute Data Sharing"/>
        </authorList>
    </citation>
    <scope>NUCLEOTIDE SEQUENCE [LARGE SCALE GENOMIC DNA]</scope>
</reference>
<protein>
    <submittedName>
        <fullName evidence="3">Zona pellucida glycoprotein 3f, tandem duplicate 1</fullName>
    </submittedName>
</protein>
<dbReference type="OMA" id="SIDVCAC"/>
<dbReference type="PANTHER" id="PTHR11576:SF3">
    <property type="entry name" value="SI:CH211-14A17.6-RELATED"/>
    <property type="match status" value="1"/>
</dbReference>
<dbReference type="InterPro" id="IPR001507">
    <property type="entry name" value="ZP_dom"/>
</dbReference>
<dbReference type="GO" id="GO:0035803">
    <property type="term" value="P:egg coat formation"/>
    <property type="evidence" value="ECO:0007669"/>
    <property type="project" value="TreeGrafter"/>
</dbReference>
<name>A0A672HRJ1_SALFA</name>
<dbReference type="InParanoid" id="A0A672HRJ1"/>
<feature type="domain" description="ZP" evidence="2">
    <location>
        <begin position="1"/>
        <end position="180"/>
    </location>
</feature>
<dbReference type="Ensembl" id="ENSSFAT00005033014.1">
    <property type="protein sequence ID" value="ENSSFAP00005031873.1"/>
    <property type="gene ID" value="ENSSFAG00005016160.1"/>
</dbReference>
<dbReference type="Pfam" id="PF00100">
    <property type="entry name" value="Zona_pellucida"/>
    <property type="match status" value="1"/>
</dbReference>
<proteinExistence type="predicted"/>